<keyword evidence="8 10" id="KW-0503">Monooxygenase</keyword>
<dbReference type="Gene3D" id="1.10.630.10">
    <property type="entry name" value="Cytochrome P450"/>
    <property type="match status" value="2"/>
</dbReference>
<dbReference type="InterPro" id="IPR001128">
    <property type="entry name" value="Cyt_P450"/>
</dbReference>
<dbReference type="Proteomes" id="UP000663888">
    <property type="component" value="Unassembled WGS sequence"/>
</dbReference>
<keyword evidence="5 9" id="KW-0479">Metal-binding</keyword>
<dbReference type="GO" id="GO:0004497">
    <property type="term" value="F:monooxygenase activity"/>
    <property type="evidence" value="ECO:0007669"/>
    <property type="project" value="UniProtKB-KW"/>
</dbReference>
<comment type="caution">
    <text evidence="11">The sequence shown here is derived from an EMBL/GenBank/DDBJ whole genome shotgun (WGS) entry which is preliminary data.</text>
</comment>
<dbReference type="SUPFAM" id="SSF48264">
    <property type="entry name" value="Cytochrome P450"/>
    <property type="match status" value="1"/>
</dbReference>
<dbReference type="Pfam" id="PF00067">
    <property type="entry name" value="p450"/>
    <property type="match status" value="1"/>
</dbReference>
<evidence type="ECO:0000256" key="8">
    <source>
        <dbReference type="ARBA" id="ARBA00023033"/>
    </source>
</evidence>
<organism evidence="11 12">
    <name type="scientific">Rhizoctonia solani</name>
    <dbReference type="NCBI Taxonomy" id="456999"/>
    <lineage>
        <taxon>Eukaryota</taxon>
        <taxon>Fungi</taxon>
        <taxon>Dikarya</taxon>
        <taxon>Basidiomycota</taxon>
        <taxon>Agaricomycotina</taxon>
        <taxon>Agaricomycetes</taxon>
        <taxon>Cantharellales</taxon>
        <taxon>Ceratobasidiaceae</taxon>
        <taxon>Rhizoctonia</taxon>
    </lineage>
</organism>
<dbReference type="PROSITE" id="PS00086">
    <property type="entry name" value="CYTOCHROME_P450"/>
    <property type="match status" value="1"/>
</dbReference>
<evidence type="ECO:0000313" key="12">
    <source>
        <dbReference type="Proteomes" id="UP000663888"/>
    </source>
</evidence>
<protein>
    <recommendedName>
        <fullName evidence="13">O-methylsterigmatocystin oxidoreductase</fullName>
    </recommendedName>
</protein>
<dbReference type="InterPro" id="IPR050364">
    <property type="entry name" value="Cytochrome_P450_fung"/>
</dbReference>
<name>A0A8H2X6B3_9AGAM</name>
<evidence type="ECO:0000256" key="6">
    <source>
        <dbReference type="ARBA" id="ARBA00023002"/>
    </source>
</evidence>
<dbReference type="GO" id="GO:0020037">
    <property type="term" value="F:heme binding"/>
    <property type="evidence" value="ECO:0007669"/>
    <property type="project" value="InterPro"/>
</dbReference>
<dbReference type="EMBL" id="CAJMWX010000491">
    <property type="protein sequence ID" value="CAE6418520.1"/>
    <property type="molecule type" value="Genomic_DNA"/>
</dbReference>
<accession>A0A8H2X6B3</accession>
<evidence type="ECO:0000256" key="4">
    <source>
        <dbReference type="ARBA" id="ARBA00022617"/>
    </source>
</evidence>
<sequence length="441" mass="48698">MSSGNSLGMKEAVVAASIAAGVAYSLKSMSDYSKKRLPPGPKSLPFIGHMLSVPRSSEHLAFAAMGKQLNSDIIALTAMGQTIVVLNSAEAASELLDKKSSVYSGRAQIPAVSDKDIAFGATLLHSTYGYLPTSPNDDWIVAASAATDHIAQAAQPTRPSADFIVNFFPALRHLPDWFPGTGWKRILRSWREHKEYITAAPYNWTKEQIQLVQASTVVIISYPDFEVSKGAYAGGLDTSIATASFFILAMVLYPEVALKIQEEADRVLGNAERFPTVHDREQMPYVRSTLLEVLRWQPVNPLAIPHAAMDDDEYKGYQIPKGSIVMGNTWAITRDERIYPDPECFNPDRFLDPKVPSSPAFGYGRRICPGSHFADANLFLLISTLMYIFDIERAVDEKGEEIIPEIKTTLDSTVSRKPQSFSFVLKPRSEAHMKLAMGFNE</sequence>
<dbReference type="GO" id="GO:0005506">
    <property type="term" value="F:iron ion binding"/>
    <property type="evidence" value="ECO:0007669"/>
    <property type="project" value="InterPro"/>
</dbReference>
<evidence type="ECO:0000256" key="7">
    <source>
        <dbReference type="ARBA" id="ARBA00023004"/>
    </source>
</evidence>
<reference evidence="11" key="1">
    <citation type="submission" date="2021-01" db="EMBL/GenBank/DDBJ databases">
        <authorList>
            <person name="Kaushik A."/>
        </authorList>
    </citation>
    <scope>NUCLEOTIDE SEQUENCE</scope>
    <source>
        <strain evidence="11">AG4-R118</strain>
    </source>
</reference>
<dbReference type="PANTHER" id="PTHR46300">
    <property type="entry name" value="P450, PUTATIVE (EUROFUNG)-RELATED-RELATED"/>
    <property type="match status" value="1"/>
</dbReference>
<proteinExistence type="inferred from homology"/>
<evidence type="ECO:0000256" key="1">
    <source>
        <dbReference type="ARBA" id="ARBA00001971"/>
    </source>
</evidence>
<dbReference type="GO" id="GO:0016705">
    <property type="term" value="F:oxidoreductase activity, acting on paired donors, with incorporation or reduction of molecular oxygen"/>
    <property type="evidence" value="ECO:0007669"/>
    <property type="project" value="InterPro"/>
</dbReference>
<comment type="cofactor">
    <cofactor evidence="1 9">
        <name>heme</name>
        <dbReference type="ChEBI" id="CHEBI:30413"/>
    </cofactor>
</comment>
<comment type="similarity">
    <text evidence="3 10">Belongs to the cytochrome P450 family.</text>
</comment>
<evidence type="ECO:0000256" key="2">
    <source>
        <dbReference type="ARBA" id="ARBA00005179"/>
    </source>
</evidence>
<dbReference type="InterPro" id="IPR002401">
    <property type="entry name" value="Cyt_P450_E_grp-I"/>
</dbReference>
<evidence type="ECO:0008006" key="13">
    <source>
        <dbReference type="Google" id="ProtNLM"/>
    </source>
</evidence>
<dbReference type="PANTHER" id="PTHR46300:SF7">
    <property type="entry name" value="P450, PUTATIVE (EUROFUNG)-RELATED"/>
    <property type="match status" value="1"/>
</dbReference>
<evidence type="ECO:0000256" key="5">
    <source>
        <dbReference type="ARBA" id="ARBA00022723"/>
    </source>
</evidence>
<gene>
    <name evidence="11" type="ORF">RDB_LOCUS20073</name>
</gene>
<dbReference type="InterPro" id="IPR017972">
    <property type="entry name" value="Cyt_P450_CS"/>
</dbReference>
<feature type="binding site" description="axial binding residue" evidence="9">
    <location>
        <position position="368"/>
    </location>
    <ligand>
        <name>heme</name>
        <dbReference type="ChEBI" id="CHEBI:30413"/>
    </ligand>
    <ligandPart>
        <name>Fe</name>
        <dbReference type="ChEBI" id="CHEBI:18248"/>
    </ligandPart>
</feature>
<dbReference type="AlphaFoldDB" id="A0A8H2X6B3"/>
<dbReference type="PRINTS" id="PR00463">
    <property type="entry name" value="EP450I"/>
</dbReference>
<comment type="pathway">
    <text evidence="2">Secondary metabolite biosynthesis.</text>
</comment>
<keyword evidence="6 10" id="KW-0560">Oxidoreductase</keyword>
<dbReference type="InterPro" id="IPR036396">
    <property type="entry name" value="Cyt_P450_sf"/>
</dbReference>
<evidence type="ECO:0000256" key="10">
    <source>
        <dbReference type="RuleBase" id="RU000461"/>
    </source>
</evidence>
<evidence type="ECO:0000256" key="9">
    <source>
        <dbReference type="PIRSR" id="PIRSR602401-1"/>
    </source>
</evidence>
<evidence type="ECO:0000313" key="11">
    <source>
        <dbReference type="EMBL" id="CAE6418520.1"/>
    </source>
</evidence>
<keyword evidence="7 9" id="KW-0408">Iron</keyword>
<keyword evidence="4 9" id="KW-0349">Heme</keyword>
<evidence type="ECO:0000256" key="3">
    <source>
        <dbReference type="ARBA" id="ARBA00010617"/>
    </source>
</evidence>
<dbReference type="PRINTS" id="PR00385">
    <property type="entry name" value="P450"/>
</dbReference>